<dbReference type="VEuPathDB" id="FungiDB:FUN_022851"/>
<evidence type="ECO:0000256" key="2">
    <source>
        <dbReference type="ARBA" id="ARBA00005975"/>
    </source>
</evidence>
<keyword evidence="7" id="KW-0812">Transmembrane</keyword>
<dbReference type="VEuPathDB" id="FungiDB:RhiirA1_423598"/>
<dbReference type="AlphaFoldDB" id="A0A2I1GK30"/>
<proteinExistence type="inferred from homology"/>
<evidence type="ECO:0000256" key="7">
    <source>
        <dbReference type="SAM" id="Phobius"/>
    </source>
</evidence>
<accession>A0A2I1GK30</accession>
<dbReference type="VEuPathDB" id="FungiDB:RhiirFUN_025166"/>
<feature type="region of interest" description="Disordered" evidence="6">
    <location>
        <begin position="1"/>
        <end position="34"/>
    </location>
</feature>
<keyword evidence="4" id="KW-0862">Zinc</keyword>
<name>A0A2I1GK30_9GLOM</name>
<dbReference type="GO" id="GO:0016020">
    <property type="term" value="C:membrane"/>
    <property type="evidence" value="ECO:0007669"/>
    <property type="project" value="UniProtKB-SubCell"/>
</dbReference>
<gene>
    <name evidence="9" type="ORF">RhiirA4_403049</name>
</gene>
<comment type="caution">
    <text evidence="9">The sequence shown here is derived from an EMBL/GenBank/DDBJ whole genome shotgun (WGS) entry which is preliminary data.</text>
</comment>
<feature type="compositionally biased region" description="Low complexity" evidence="6">
    <location>
        <begin position="1"/>
        <end position="21"/>
    </location>
</feature>
<evidence type="ECO:0000256" key="1">
    <source>
        <dbReference type="ARBA" id="ARBA00004170"/>
    </source>
</evidence>
<comment type="similarity">
    <text evidence="2">Belongs to the CDIP1/LITAF family.</text>
</comment>
<dbReference type="PROSITE" id="PS51837">
    <property type="entry name" value="LITAF"/>
    <property type="match status" value="1"/>
</dbReference>
<evidence type="ECO:0000313" key="10">
    <source>
        <dbReference type="Proteomes" id="UP000234323"/>
    </source>
</evidence>
<protein>
    <recommendedName>
        <fullName evidence="8">LITAF domain-containing protein</fullName>
    </recommendedName>
</protein>
<dbReference type="Proteomes" id="UP000234323">
    <property type="component" value="Unassembled WGS sequence"/>
</dbReference>
<evidence type="ECO:0000256" key="3">
    <source>
        <dbReference type="ARBA" id="ARBA00022723"/>
    </source>
</evidence>
<keyword evidence="10" id="KW-1185">Reference proteome</keyword>
<dbReference type="GO" id="GO:0008270">
    <property type="term" value="F:zinc ion binding"/>
    <property type="evidence" value="ECO:0007669"/>
    <property type="project" value="TreeGrafter"/>
</dbReference>
<feature type="transmembrane region" description="Helical" evidence="7">
    <location>
        <begin position="122"/>
        <end position="142"/>
    </location>
</feature>
<dbReference type="EMBL" id="LLXI01000506">
    <property type="protein sequence ID" value="PKY46996.1"/>
    <property type="molecule type" value="Genomic_DNA"/>
</dbReference>
<feature type="domain" description="LITAF" evidence="8">
    <location>
        <begin position="83"/>
        <end position="165"/>
    </location>
</feature>
<evidence type="ECO:0000256" key="5">
    <source>
        <dbReference type="ARBA" id="ARBA00023136"/>
    </source>
</evidence>
<evidence type="ECO:0000313" key="9">
    <source>
        <dbReference type="EMBL" id="PKY46996.1"/>
    </source>
</evidence>
<evidence type="ECO:0000256" key="4">
    <source>
        <dbReference type="ARBA" id="ARBA00022833"/>
    </source>
</evidence>
<dbReference type="SMART" id="SM00714">
    <property type="entry name" value="LITAF"/>
    <property type="match status" value="1"/>
</dbReference>
<dbReference type="PANTHER" id="PTHR23292:SF6">
    <property type="entry name" value="FI16602P1-RELATED"/>
    <property type="match status" value="1"/>
</dbReference>
<dbReference type="OrthoDB" id="5599753at2759"/>
<dbReference type="Pfam" id="PF10601">
    <property type="entry name" value="zf-LITAF-like"/>
    <property type="match status" value="1"/>
</dbReference>
<dbReference type="InterPro" id="IPR006629">
    <property type="entry name" value="LITAF"/>
</dbReference>
<dbReference type="PANTHER" id="PTHR23292">
    <property type="entry name" value="LIPOPOLYSACCHARIDE-INDUCED TUMOR NECROSIS FACTOR-ALPHA FACTOR"/>
    <property type="match status" value="1"/>
</dbReference>
<evidence type="ECO:0000256" key="6">
    <source>
        <dbReference type="SAM" id="MobiDB-lite"/>
    </source>
</evidence>
<comment type="subcellular location">
    <subcellularLocation>
        <location evidence="1">Membrane</location>
        <topology evidence="1">Peripheral membrane protein</topology>
    </subcellularLocation>
</comment>
<keyword evidence="3" id="KW-0479">Metal-binding</keyword>
<dbReference type="InterPro" id="IPR037519">
    <property type="entry name" value="LITAF_fam"/>
</dbReference>
<evidence type="ECO:0000259" key="8">
    <source>
        <dbReference type="PROSITE" id="PS51837"/>
    </source>
</evidence>
<keyword evidence="7" id="KW-1133">Transmembrane helix</keyword>
<sequence>MSTTTKSPPPYSSEQQYPQQQTNTPVAGNPVQAQPIYMQPMQPQQPGIVYMAQPQLQPQPQPQPGIVYMAQPQPQPQHVINMVPAVPAAAPIGYSHYPVVVICPYCRNNVTTIVNETPGNTAYLWSFILFLICCPLMWVPCVMSSCLDKIHTCPSCRNVLAQVKA</sequence>
<organism evidence="9 10">
    <name type="scientific">Rhizophagus irregularis</name>
    <dbReference type="NCBI Taxonomy" id="588596"/>
    <lineage>
        <taxon>Eukaryota</taxon>
        <taxon>Fungi</taxon>
        <taxon>Fungi incertae sedis</taxon>
        <taxon>Mucoromycota</taxon>
        <taxon>Glomeromycotina</taxon>
        <taxon>Glomeromycetes</taxon>
        <taxon>Glomerales</taxon>
        <taxon>Glomeraceae</taxon>
        <taxon>Rhizophagus</taxon>
    </lineage>
</organism>
<keyword evidence="5 7" id="KW-0472">Membrane</keyword>
<reference evidence="9 10" key="1">
    <citation type="submission" date="2015-10" db="EMBL/GenBank/DDBJ databases">
        <title>Genome analyses suggest a sexual origin of heterokaryosis in a supposedly ancient asexual fungus.</title>
        <authorList>
            <person name="Ropars J."/>
            <person name="Sedzielewska K."/>
            <person name="Noel J."/>
            <person name="Charron P."/>
            <person name="Farinelli L."/>
            <person name="Marton T."/>
            <person name="Kruger M."/>
            <person name="Pelin A."/>
            <person name="Brachmann A."/>
            <person name="Corradi N."/>
        </authorList>
    </citation>
    <scope>NUCLEOTIDE SEQUENCE [LARGE SCALE GENOMIC DNA]</scope>
    <source>
        <strain evidence="9 10">A4</strain>
    </source>
</reference>